<comment type="caution">
    <text evidence="3">The sequence shown here is derived from an EMBL/GenBank/DDBJ whole genome shotgun (WGS) entry which is preliminary data.</text>
</comment>
<evidence type="ECO:0000256" key="1">
    <source>
        <dbReference type="SAM" id="Coils"/>
    </source>
</evidence>
<feature type="region of interest" description="Disordered" evidence="2">
    <location>
        <begin position="1"/>
        <end position="23"/>
    </location>
</feature>
<sequence>MAAPPPPPYDAAEESEEAVGTQSGGNSAFLDLVGKGLSGRAGALQVLAKVEPNTKVLFLFANNLGSIGAEYLFEGLDRIRASHAGDPEPFGIRVVGLGVNNLRDAGLFEALGYAVNDPLLNTLNVDENSIELADADGFVELLNASNISSIRLSQNPLRTDSVITLFQGISSKVSSLELAGCHLQPACVPSIVSYFESHRSSRLKFLTISDNALGREGRAAILEAIERTNFTLEMLWVEENIEDPRPPFYGFGLVDAEEEARVERERAANLEAEHAAKRAVERIRSRNRELAVRTRMAAARVIAPARIVLHAVGAREGVTDHADSIHKSGSFPLLDLPREILLDIIRHCSRDAAALSQAQWLRIVAHAKERDTIKLLANKMRELSNEAHEALQRRELAGDMDSDDSNHYDEDPILETLFFWREQVGCVTWERDVPSSACDLGARLAKMT</sequence>
<accession>A0ABR3Q2P5</accession>
<feature type="coiled-coil region" evidence="1">
    <location>
        <begin position="366"/>
        <end position="393"/>
    </location>
</feature>
<protein>
    <recommendedName>
        <fullName evidence="5">F-box domain-containing protein</fullName>
    </recommendedName>
</protein>
<evidence type="ECO:0000256" key="2">
    <source>
        <dbReference type="SAM" id="MobiDB-lite"/>
    </source>
</evidence>
<keyword evidence="4" id="KW-1185">Reference proteome</keyword>
<organism evidence="3 4">
    <name type="scientific">Vanrija albida</name>
    <dbReference type="NCBI Taxonomy" id="181172"/>
    <lineage>
        <taxon>Eukaryota</taxon>
        <taxon>Fungi</taxon>
        <taxon>Dikarya</taxon>
        <taxon>Basidiomycota</taxon>
        <taxon>Agaricomycotina</taxon>
        <taxon>Tremellomycetes</taxon>
        <taxon>Trichosporonales</taxon>
        <taxon>Trichosporonaceae</taxon>
        <taxon>Vanrija</taxon>
    </lineage>
</organism>
<dbReference type="Proteomes" id="UP001565368">
    <property type="component" value="Unassembled WGS sequence"/>
</dbReference>
<dbReference type="RefSeq" id="XP_069208957.1">
    <property type="nucleotide sequence ID" value="XM_069354315.1"/>
</dbReference>
<dbReference type="InterPro" id="IPR032675">
    <property type="entry name" value="LRR_dom_sf"/>
</dbReference>
<evidence type="ECO:0008006" key="5">
    <source>
        <dbReference type="Google" id="ProtNLM"/>
    </source>
</evidence>
<reference evidence="3 4" key="1">
    <citation type="submission" date="2023-08" db="EMBL/GenBank/DDBJ databases">
        <title>Annotated Genome Sequence of Vanrija albida AlHP1.</title>
        <authorList>
            <person name="Herzog R."/>
        </authorList>
    </citation>
    <scope>NUCLEOTIDE SEQUENCE [LARGE SCALE GENOMIC DNA]</scope>
    <source>
        <strain evidence="3 4">AlHP1</strain>
    </source>
</reference>
<dbReference type="SUPFAM" id="SSF52047">
    <property type="entry name" value="RNI-like"/>
    <property type="match status" value="1"/>
</dbReference>
<evidence type="ECO:0000313" key="3">
    <source>
        <dbReference type="EMBL" id="KAL1409013.1"/>
    </source>
</evidence>
<evidence type="ECO:0000313" key="4">
    <source>
        <dbReference type="Proteomes" id="UP001565368"/>
    </source>
</evidence>
<dbReference type="GeneID" id="95986880"/>
<gene>
    <name evidence="3" type="ORF">Q8F55_005837</name>
</gene>
<keyword evidence="1" id="KW-0175">Coiled coil</keyword>
<dbReference type="Gene3D" id="3.80.10.10">
    <property type="entry name" value="Ribonuclease Inhibitor"/>
    <property type="match status" value="1"/>
</dbReference>
<name>A0ABR3Q2P5_9TREE</name>
<dbReference type="EMBL" id="JBBXJM010000004">
    <property type="protein sequence ID" value="KAL1409013.1"/>
    <property type="molecule type" value="Genomic_DNA"/>
</dbReference>
<proteinExistence type="predicted"/>